<dbReference type="Proteomes" id="UP000886501">
    <property type="component" value="Unassembled WGS sequence"/>
</dbReference>
<name>A0ACB6Z082_THEGA</name>
<reference evidence="1" key="1">
    <citation type="submission" date="2019-10" db="EMBL/GenBank/DDBJ databases">
        <authorList>
            <consortium name="DOE Joint Genome Institute"/>
            <person name="Kuo A."/>
            <person name="Miyauchi S."/>
            <person name="Kiss E."/>
            <person name="Drula E."/>
            <person name="Kohler A."/>
            <person name="Sanchez-Garcia M."/>
            <person name="Andreopoulos B."/>
            <person name="Barry K.W."/>
            <person name="Bonito G."/>
            <person name="Buee M."/>
            <person name="Carver A."/>
            <person name="Chen C."/>
            <person name="Cichocki N."/>
            <person name="Clum A."/>
            <person name="Culley D."/>
            <person name="Crous P.W."/>
            <person name="Fauchery L."/>
            <person name="Girlanda M."/>
            <person name="Hayes R."/>
            <person name="Keri Z."/>
            <person name="Labutti K."/>
            <person name="Lipzen A."/>
            <person name="Lombard V."/>
            <person name="Magnuson J."/>
            <person name="Maillard F."/>
            <person name="Morin E."/>
            <person name="Murat C."/>
            <person name="Nolan M."/>
            <person name="Ohm R."/>
            <person name="Pangilinan J."/>
            <person name="Pereira M."/>
            <person name="Perotto S."/>
            <person name="Peter M."/>
            <person name="Riley R."/>
            <person name="Sitrit Y."/>
            <person name="Stielow B."/>
            <person name="Szollosi G."/>
            <person name="Zifcakova L."/>
            <person name="Stursova M."/>
            <person name="Spatafora J.W."/>
            <person name="Tedersoo L."/>
            <person name="Vaario L.-M."/>
            <person name="Yamada A."/>
            <person name="Yan M."/>
            <person name="Wang P."/>
            <person name="Xu J."/>
            <person name="Bruns T."/>
            <person name="Baldrian P."/>
            <person name="Vilgalys R."/>
            <person name="Henrissat B."/>
            <person name="Grigoriev I.V."/>
            <person name="Hibbett D."/>
            <person name="Nagy L.G."/>
            <person name="Martin F.M."/>
        </authorList>
    </citation>
    <scope>NUCLEOTIDE SEQUENCE</scope>
    <source>
        <strain evidence="1">P2</strain>
    </source>
</reference>
<sequence length="129" mass="14265">MEGQVATQANALQLQVSGLDALLNHRSEDHCFLLGKNAALEREVEELKQMVMRMDGEYGVLLARVEALEWTAPSEYLSVEDLLRIGGEGEVAPMSSDEAAQLGLRPDFQELVDKPDPVDTTTPLFPYSF</sequence>
<organism evidence="1 2">
    <name type="scientific">Thelephora ganbajun</name>
    <name type="common">Ganba fungus</name>
    <dbReference type="NCBI Taxonomy" id="370292"/>
    <lineage>
        <taxon>Eukaryota</taxon>
        <taxon>Fungi</taxon>
        <taxon>Dikarya</taxon>
        <taxon>Basidiomycota</taxon>
        <taxon>Agaricomycotina</taxon>
        <taxon>Agaricomycetes</taxon>
        <taxon>Thelephorales</taxon>
        <taxon>Thelephoraceae</taxon>
        <taxon>Thelephora</taxon>
    </lineage>
</organism>
<comment type="caution">
    <text evidence="1">The sequence shown here is derived from an EMBL/GenBank/DDBJ whole genome shotgun (WGS) entry which is preliminary data.</text>
</comment>
<protein>
    <submittedName>
        <fullName evidence="1">Uncharacterized protein</fullName>
    </submittedName>
</protein>
<accession>A0ACB6Z082</accession>
<keyword evidence="2" id="KW-1185">Reference proteome</keyword>
<evidence type="ECO:0000313" key="2">
    <source>
        <dbReference type="Proteomes" id="UP000886501"/>
    </source>
</evidence>
<reference evidence="1" key="2">
    <citation type="journal article" date="2020" name="Nat. Commun.">
        <title>Large-scale genome sequencing of mycorrhizal fungi provides insights into the early evolution of symbiotic traits.</title>
        <authorList>
            <person name="Miyauchi S."/>
            <person name="Kiss E."/>
            <person name="Kuo A."/>
            <person name="Drula E."/>
            <person name="Kohler A."/>
            <person name="Sanchez-Garcia M."/>
            <person name="Morin E."/>
            <person name="Andreopoulos B."/>
            <person name="Barry K.W."/>
            <person name="Bonito G."/>
            <person name="Buee M."/>
            <person name="Carver A."/>
            <person name="Chen C."/>
            <person name="Cichocki N."/>
            <person name="Clum A."/>
            <person name="Culley D."/>
            <person name="Crous P.W."/>
            <person name="Fauchery L."/>
            <person name="Girlanda M."/>
            <person name="Hayes R.D."/>
            <person name="Keri Z."/>
            <person name="LaButti K."/>
            <person name="Lipzen A."/>
            <person name="Lombard V."/>
            <person name="Magnuson J."/>
            <person name="Maillard F."/>
            <person name="Murat C."/>
            <person name="Nolan M."/>
            <person name="Ohm R.A."/>
            <person name="Pangilinan J."/>
            <person name="Pereira M.F."/>
            <person name="Perotto S."/>
            <person name="Peter M."/>
            <person name="Pfister S."/>
            <person name="Riley R."/>
            <person name="Sitrit Y."/>
            <person name="Stielow J.B."/>
            <person name="Szollosi G."/>
            <person name="Zifcakova L."/>
            <person name="Stursova M."/>
            <person name="Spatafora J.W."/>
            <person name="Tedersoo L."/>
            <person name="Vaario L.M."/>
            <person name="Yamada A."/>
            <person name="Yan M."/>
            <person name="Wang P."/>
            <person name="Xu J."/>
            <person name="Bruns T."/>
            <person name="Baldrian P."/>
            <person name="Vilgalys R."/>
            <person name="Dunand C."/>
            <person name="Henrissat B."/>
            <person name="Grigoriev I.V."/>
            <person name="Hibbett D."/>
            <person name="Nagy L.G."/>
            <person name="Martin F.M."/>
        </authorList>
    </citation>
    <scope>NUCLEOTIDE SEQUENCE</scope>
    <source>
        <strain evidence="1">P2</strain>
    </source>
</reference>
<proteinExistence type="predicted"/>
<evidence type="ECO:0000313" key="1">
    <source>
        <dbReference type="EMBL" id="KAF9642973.1"/>
    </source>
</evidence>
<dbReference type="EMBL" id="MU118307">
    <property type="protein sequence ID" value="KAF9642973.1"/>
    <property type="molecule type" value="Genomic_DNA"/>
</dbReference>
<gene>
    <name evidence="1" type="ORF">BDM02DRAFT_3192381</name>
</gene>